<dbReference type="InterPro" id="IPR002698">
    <property type="entry name" value="FTHF_cligase"/>
</dbReference>
<keyword evidence="6" id="KW-1185">Reference proteome</keyword>
<comment type="cofactor">
    <cofactor evidence="4">
        <name>Mg(2+)</name>
        <dbReference type="ChEBI" id="CHEBI:18420"/>
    </cofactor>
</comment>
<keyword evidence="4" id="KW-0460">Magnesium</keyword>
<comment type="similarity">
    <text evidence="1 4">Belongs to the 5-formyltetrahydrofolate cyclo-ligase family.</text>
</comment>
<dbReference type="EMBL" id="JAKLTQ010000003">
    <property type="protein sequence ID" value="MCG2621739.1"/>
    <property type="molecule type" value="Genomic_DNA"/>
</dbReference>
<dbReference type="InterPro" id="IPR037171">
    <property type="entry name" value="NagB/RpiA_transferase-like"/>
</dbReference>
<dbReference type="InterPro" id="IPR024185">
    <property type="entry name" value="FTHF_cligase-like_sf"/>
</dbReference>
<dbReference type="EC" id="6.3.3.2" evidence="4"/>
<comment type="caution">
    <text evidence="5">The sequence shown here is derived from an EMBL/GenBank/DDBJ whole genome shotgun (WGS) entry which is preliminary data.</text>
</comment>
<evidence type="ECO:0000313" key="5">
    <source>
        <dbReference type="EMBL" id="MCG2621739.1"/>
    </source>
</evidence>
<dbReference type="PANTHER" id="PTHR23407">
    <property type="entry name" value="ATPASE INHIBITOR/5-FORMYLTETRAHYDROFOLATE CYCLO-LIGASE"/>
    <property type="match status" value="1"/>
</dbReference>
<dbReference type="RefSeq" id="WP_237819239.1">
    <property type="nucleotide sequence ID" value="NZ_JAKLTQ010000003.1"/>
</dbReference>
<dbReference type="SUPFAM" id="SSF100950">
    <property type="entry name" value="NagB/RpiA/CoA transferase-like"/>
    <property type="match status" value="1"/>
</dbReference>
<keyword evidence="4" id="KW-0479">Metal-binding</keyword>
<keyword evidence="3 4" id="KW-0067">ATP-binding</keyword>
<gene>
    <name evidence="5" type="ORF">LVY72_07385</name>
</gene>
<comment type="catalytic activity">
    <reaction evidence="4">
        <text>(6S)-5-formyl-5,6,7,8-tetrahydrofolate + ATP = (6R)-5,10-methenyltetrahydrofolate + ADP + phosphate</text>
        <dbReference type="Rhea" id="RHEA:10488"/>
        <dbReference type="ChEBI" id="CHEBI:30616"/>
        <dbReference type="ChEBI" id="CHEBI:43474"/>
        <dbReference type="ChEBI" id="CHEBI:57455"/>
        <dbReference type="ChEBI" id="CHEBI:57457"/>
        <dbReference type="ChEBI" id="CHEBI:456216"/>
        <dbReference type="EC" id="6.3.3.2"/>
    </reaction>
</comment>
<dbReference type="Pfam" id="PF01812">
    <property type="entry name" value="5-FTHF_cyc-lig"/>
    <property type="match status" value="1"/>
</dbReference>
<keyword evidence="5" id="KW-0436">Ligase</keyword>
<reference evidence="5" key="1">
    <citation type="submission" date="2022-01" db="EMBL/GenBank/DDBJ databases">
        <authorList>
            <person name="Jo J.-H."/>
            <person name="Im W.-T."/>
        </authorList>
    </citation>
    <scope>NUCLEOTIDE SEQUENCE</scope>
    <source>
        <strain evidence="5">I2-34</strain>
    </source>
</reference>
<dbReference type="GO" id="GO:0030272">
    <property type="term" value="F:5-formyltetrahydrofolate cyclo-ligase activity"/>
    <property type="evidence" value="ECO:0007669"/>
    <property type="project" value="UniProtKB-EC"/>
</dbReference>
<dbReference type="Gene3D" id="3.40.50.10420">
    <property type="entry name" value="NagB/RpiA/CoA transferase-like"/>
    <property type="match status" value="1"/>
</dbReference>
<dbReference type="Proteomes" id="UP001165368">
    <property type="component" value="Unassembled WGS sequence"/>
</dbReference>
<evidence type="ECO:0000256" key="3">
    <source>
        <dbReference type="ARBA" id="ARBA00022840"/>
    </source>
</evidence>
<accession>A0ABS9L4Y3</accession>
<evidence type="ECO:0000313" key="6">
    <source>
        <dbReference type="Proteomes" id="UP001165368"/>
    </source>
</evidence>
<evidence type="ECO:0000256" key="4">
    <source>
        <dbReference type="RuleBase" id="RU361279"/>
    </source>
</evidence>
<keyword evidence="2 4" id="KW-0547">Nucleotide-binding</keyword>
<evidence type="ECO:0000256" key="2">
    <source>
        <dbReference type="ARBA" id="ARBA00022741"/>
    </source>
</evidence>
<name>A0ABS9L4Y3_9MICC</name>
<protein>
    <recommendedName>
        <fullName evidence="4">5-formyltetrahydrofolate cyclo-ligase</fullName>
        <ecNumber evidence="4">6.3.3.2</ecNumber>
    </recommendedName>
</protein>
<dbReference type="PIRSF" id="PIRSF006806">
    <property type="entry name" value="FTHF_cligase"/>
    <property type="match status" value="1"/>
</dbReference>
<sequence length="208" mass="22128">MTLMDKESARAHFRQRRAALDAAARKAAADGLADNVLAALPELEVAPGSTVAAYLSVGSELSTAQLLPALVRAGYDVVVPICEPDYQLSWARWYEGVPLARSPRAWVDEPVGERFDHAIMSRVPLILAPGLAIDAAGNRLGQGGGYYDRFLGSLAAAPNRPLTVGAVYRHELVPAGSFESTDLDIPLDGAVTDEALTWFGNQASGRTV</sequence>
<dbReference type="PANTHER" id="PTHR23407:SF1">
    <property type="entry name" value="5-FORMYLTETRAHYDROFOLATE CYCLO-LIGASE"/>
    <property type="match status" value="1"/>
</dbReference>
<proteinExistence type="inferred from homology"/>
<organism evidence="5 6">
    <name type="scientific">Arthrobacter hankyongi</name>
    <dbReference type="NCBI Taxonomy" id="2904801"/>
    <lineage>
        <taxon>Bacteria</taxon>
        <taxon>Bacillati</taxon>
        <taxon>Actinomycetota</taxon>
        <taxon>Actinomycetes</taxon>
        <taxon>Micrococcales</taxon>
        <taxon>Micrococcaceae</taxon>
        <taxon>Arthrobacter</taxon>
    </lineage>
</organism>
<evidence type="ECO:0000256" key="1">
    <source>
        <dbReference type="ARBA" id="ARBA00010638"/>
    </source>
</evidence>
<dbReference type="NCBIfam" id="TIGR02727">
    <property type="entry name" value="MTHFS_bact"/>
    <property type="match status" value="1"/>
</dbReference>